<dbReference type="InParanoid" id="A3LTG6"/>
<dbReference type="Proteomes" id="UP000002258">
    <property type="component" value="Chromosome 4"/>
</dbReference>
<dbReference type="HOGENOM" id="CLU_1740255_0_0_1"/>
<proteinExistence type="predicted"/>
<feature type="compositionally biased region" description="Polar residues" evidence="1">
    <location>
        <begin position="30"/>
        <end position="53"/>
    </location>
</feature>
<dbReference type="OrthoDB" id="5277092at2759"/>
<evidence type="ECO:0000256" key="1">
    <source>
        <dbReference type="SAM" id="MobiDB-lite"/>
    </source>
</evidence>
<accession>A3LTG6</accession>
<name>A3LTG6_PICST</name>
<dbReference type="KEGG" id="pic:PICST_45809"/>
<reference evidence="2 3" key="1">
    <citation type="journal article" date="2007" name="Nat. Biotechnol.">
        <title>Genome sequence of the lignocellulose-bioconverting and xylose-fermenting yeast Pichia stipitis.</title>
        <authorList>
            <person name="Jeffries T.W."/>
            <person name="Grigoriev I.V."/>
            <person name="Grimwood J."/>
            <person name="Laplaza J.M."/>
            <person name="Aerts A."/>
            <person name="Salamov A."/>
            <person name="Schmutz J."/>
            <person name="Lindquist E."/>
            <person name="Dehal P."/>
            <person name="Shapiro H."/>
            <person name="Jin Y.S."/>
            <person name="Passoth V."/>
            <person name="Richardson P.M."/>
        </authorList>
    </citation>
    <scope>NUCLEOTIDE SEQUENCE [LARGE SCALE GENOMIC DNA]</scope>
    <source>
        <strain evidence="3">ATCC 58785 / CBS 6054 / NBRC 10063 / NRRL Y-11545</strain>
    </source>
</reference>
<gene>
    <name evidence="2" type="ORF">PICST_45809</name>
</gene>
<sequence>MALFSFGKKPESSTPLGPQQVEQRAHDSVHTPSSSVPEPSDISQTLDKITGRSSPLRVTEIDPKRTRTEIDVDITSFVNRKPENLYIIDGEKNVTKSIICTSDSDGGKTCLKLQISSIELFKTMQKLEYFCSLPDDISATYFECRKIQ</sequence>
<feature type="region of interest" description="Disordered" evidence="1">
    <location>
        <begin position="1"/>
        <end position="62"/>
    </location>
</feature>
<protein>
    <submittedName>
        <fullName evidence="2">Uncharacterized protein</fullName>
    </submittedName>
</protein>
<feature type="compositionally biased region" description="Polar residues" evidence="1">
    <location>
        <begin position="12"/>
        <end position="22"/>
    </location>
</feature>
<organism evidence="2 3">
    <name type="scientific">Scheffersomyces stipitis (strain ATCC 58785 / CBS 6054 / NBRC 10063 / NRRL Y-11545)</name>
    <name type="common">Yeast</name>
    <name type="synonym">Pichia stipitis</name>
    <dbReference type="NCBI Taxonomy" id="322104"/>
    <lineage>
        <taxon>Eukaryota</taxon>
        <taxon>Fungi</taxon>
        <taxon>Dikarya</taxon>
        <taxon>Ascomycota</taxon>
        <taxon>Saccharomycotina</taxon>
        <taxon>Pichiomycetes</taxon>
        <taxon>Debaryomycetaceae</taxon>
        <taxon>Scheffersomyces</taxon>
    </lineage>
</organism>
<evidence type="ECO:0000313" key="2">
    <source>
        <dbReference type="EMBL" id="ABN66402.2"/>
    </source>
</evidence>
<dbReference type="EMBL" id="CP000498">
    <property type="protein sequence ID" value="ABN66402.2"/>
    <property type="molecule type" value="Genomic_DNA"/>
</dbReference>
<keyword evidence="3" id="KW-1185">Reference proteome</keyword>
<dbReference type="OMA" id="KLEYFCS"/>
<dbReference type="RefSeq" id="XP_001384431.2">
    <property type="nucleotide sequence ID" value="XM_001384394.1"/>
</dbReference>
<evidence type="ECO:0000313" key="3">
    <source>
        <dbReference type="Proteomes" id="UP000002258"/>
    </source>
</evidence>
<dbReference type="eggNOG" id="ENOG502SEQJ">
    <property type="taxonomic scope" value="Eukaryota"/>
</dbReference>
<dbReference type="AlphaFoldDB" id="A3LTG6"/>
<dbReference type="GeneID" id="4838747"/>